<feature type="transmembrane region" description="Helical" evidence="1">
    <location>
        <begin position="39"/>
        <end position="65"/>
    </location>
</feature>
<protein>
    <submittedName>
        <fullName evidence="2">Uncharacterized protein</fullName>
    </submittedName>
</protein>
<evidence type="ECO:0000256" key="1">
    <source>
        <dbReference type="SAM" id="Phobius"/>
    </source>
</evidence>
<dbReference type="KEGG" id="nsm:JO391_10545"/>
<dbReference type="Proteomes" id="UP000826300">
    <property type="component" value="Chromosome"/>
</dbReference>
<accession>A0A8G1EAD9</accession>
<evidence type="ECO:0000313" key="2">
    <source>
        <dbReference type="EMBL" id="QYZ68232.1"/>
    </source>
</evidence>
<proteinExistence type="predicted"/>
<dbReference type="RefSeq" id="WP_220660456.1">
    <property type="nucleotide sequence ID" value="NZ_CP069370.1"/>
</dbReference>
<keyword evidence="3" id="KW-1185">Reference proteome</keyword>
<gene>
    <name evidence="2" type="ORF">JO391_10545</name>
</gene>
<evidence type="ECO:0000313" key="3">
    <source>
        <dbReference type="Proteomes" id="UP000826300"/>
    </source>
</evidence>
<organism evidence="2 3">
    <name type="scientific">Neotabrizicola shimadae</name>
    <dbReference type="NCBI Taxonomy" id="2807096"/>
    <lineage>
        <taxon>Bacteria</taxon>
        <taxon>Pseudomonadati</taxon>
        <taxon>Pseudomonadota</taxon>
        <taxon>Alphaproteobacteria</taxon>
        <taxon>Rhodobacterales</taxon>
        <taxon>Paracoccaceae</taxon>
        <taxon>Neotabrizicola</taxon>
    </lineage>
</organism>
<name>A0A8G1EAD9_9RHOB</name>
<keyword evidence="1" id="KW-1133">Transmembrane helix</keyword>
<keyword evidence="1" id="KW-0472">Membrane</keyword>
<sequence>MKVAFWALAGLVTGAALVILVAGVIVPSVWTVSQAEGAYAMGVIFFMAPAGALAGAVIGLIVGLARRGPPQ</sequence>
<dbReference type="AlphaFoldDB" id="A0A8G1EAD9"/>
<dbReference type="EMBL" id="CP069370">
    <property type="protein sequence ID" value="QYZ68232.1"/>
    <property type="molecule type" value="Genomic_DNA"/>
</dbReference>
<reference evidence="2" key="1">
    <citation type="submission" date="2021-02" db="EMBL/GenBank/DDBJ databases">
        <title>Rhodobacter shimadae sp. nov., an aerobic anoxygenic phototrophic bacterium isolated from a hot spring.</title>
        <authorList>
            <person name="Muramatsu S."/>
            <person name="Haruta S."/>
            <person name="Hirose S."/>
            <person name="Hanada S."/>
        </authorList>
    </citation>
    <scope>NUCLEOTIDE SEQUENCE</scope>
    <source>
        <strain evidence="2">N10</strain>
    </source>
</reference>
<keyword evidence="1" id="KW-0812">Transmembrane</keyword>